<comment type="caution">
    <text evidence="2">The sequence shown here is derived from an EMBL/GenBank/DDBJ whole genome shotgun (WGS) entry which is preliminary data.</text>
</comment>
<dbReference type="OrthoDB" id="1300832at2759"/>
<dbReference type="AlphaFoldDB" id="A0A2G2V8Q6"/>
<proteinExistence type="predicted"/>
<dbReference type="Proteomes" id="UP000224567">
    <property type="component" value="Unassembled WGS sequence"/>
</dbReference>
<gene>
    <name evidence="2" type="ORF">CQW23_31090</name>
</gene>
<reference evidence="3" key="2">
    <citation type="journal article" date="2017" name="J. Anim. Genet.">
        <title>Multiple reference genome sequences of hot pepper reveal the massive evolution of plant disease resistance genes by retroduplication.</title>
        <authorList>
            <person name="Kim S."/>
            <person name="Park J."/>
            <person name="Yeom S.-I."/>
            <person name="Kim Y.-M."/>
            <person name="Seo E."/>
            <person name="Kim K.-T."/>
            <person name="Kim M.-S."/>
            <person name="Lee J.M."/>
            <person name="Cheong K."/>
            <person name="Shin H.-S."/>
            <person name="Kim S.-B."/>
            <person name="Han K."/>
            <person name="Lee J."/>
            <person name="Park M."/>
            <person name="Lee H.-A."/>
            <person name="Lee H.-Y."/>
            <person name="Lee Y."/>
            <person name="Oh S."/>
            <person name="Lee J.H."/>
            <person name="Choi E."/>
            <person name="Choi E."/>
            <person name="Lee S.E."/>
            <person name="Jeon J."/>
            <person name="Kim H."/>
            <person name="Choi G."/>
            <person name="Song H."/>
            <person name="Lee J."/>
            <person name="Lee S.-C."/>
            <person name="Kwon J.-K."/>
            <person name="Lee H.-Y."/>
            <person name="Koo N."/>
            <person name="Hong Y."/>
            <person name="Kim R.W."/>
            <person name="Kang W.-H."/>
            <person name="Huh J.H."/>
            <person name="Kang B.-C."/>
            <person name="Yang T.-J."/>
            <person name="Lee Y.-H."/>
            <person name="Bennetzen J.L."/>
            <person name="Choi D."/>
        </authorList>
    </citation>
    <scope>NUCLEOTIDE SEQUENCE [LARGE SCALE GENOMIC DNA]</scope>
    <source>
        <strain evidence="3">cv. PBC81</strain>
    </source>
</reference>
<protein>
    <recommendedName>
        <fullName evidence="4">Ubiquitin-like protease family profile domain-containing protein</fullName>
    </recommendedName>
</protein>
<evidence type="ECO:0008006" key="4">
    <source>
        <dbReference type="Google" id="ProtNLM"/>
    </source>
</evidence>
<feature type="compositionally biased region" description="Polar residues" evidence="1">
    <location>
        <begin position="82"/>
        <end position="93"/>
    </location>
</feature>
<reference evidence="2 3" key="1">
    <citation type="journal article" date="2017" name="Genome Biol.">
        <title>New reference genome sequences of hot pepper reveal the massive evolution of plant disease-resistance genes by retroduplication.</title>
        <authorList>
            <person name="Kim S."/>
            <person name="Park J."/>
            <person name="Yeom S.I."/>
            <person name="Kim Y.M."/>
            <person name="Seo E."/>
            <person name="Kim K.T."/>
            <person name="Kim M.S."/>
            <person name="Lee J.M."/>
            <person name="Cheong K."/>
            <person name="Shin H.S."/>
            <person name="Kim S.B."/>
            <person name="Han K."/>
            <person name="Lee J."/>
            <person name="Park M."/>
            <person name="Lee H.A."/>
            <person name="Lee H.Y."/>
            <person name="Lee Y."/>
            <person name="Oh S."/>
            <person name="Lee J.H."/>
            <person name="Choi E."/>
            <person name="Choi E."/>
            <person name="Lee S.E."/>
            <person name="Jeon J."/>
            <person name="Kim H."/>
            <person name="Choi G."/>
            <person name="Song H."/>
            <person name="Lee J."/>
            <person name="Lee S.C."/>
            <person name="Kwon J.K."/>
            <person name="Lee H.Y."/>
            <person name="Koo N."/>
            <person name="Hong Y."/>
            <person name="Kim R.W."/>
            <person name="Kang W.H."/>
            <person name="Huh J.H."/>
            <person name="Kang B.C."/>
            <person name="Yang T.J."/>
            <person name="Lee Y.H."/>
            <person name="Bennetzen J.L."/>
            <person name="Choi D."/>
        </authorList>
    </citation>
    <scope>NUCLEOTIDE SEQUENCE [LARGE SCALE GENOMIC DNA]</scope>
    <source>
        <strain evidence="3">cv. PBC81</strain>
    </source>
</reference>
<dbReference type="EMBL" id="MLFT02000129">
    <property type="protein sequence ID" value="PHT29288.1"/>
    <property type="molecule type" value="Genomic_DNA"/>
</dbReference>
<accession>A0A2G2V8Q6</accession>
<sequence length="309" mass="35390">MALLSKSMTWVSSKKDLEKNARVEDLLPFPLEEEFSKSSPYSELQDFGGPKFDEDNIDETKNCGDVDSIINNVISSVFTASSSLPTSPDVKNTQAERSDLGGINNDTTNVISDIDATTKFVNADSTTCVIEISLGKYMYRIGYSKISKELWKKLNVDLSEVSINHDVLFILSQCLDTILYYMRKKVKYEPNIVVKFTTIDFVLRINVPWEKSELGHWILGVFDFTDWCIYVYDSNRTSDCGAFVCAFAEYVIHSRDIPKEIDIGHVRMRYGALRWDYGKRKLEAGIKDNTMKKVGRLFGKEKRMRTHRE</sequence>
<dbReference type="PANTHER" id="PTHR33022">
    <property type="entry name" value="DUF1985 DOMAIN-CONTAINING PROTEIN"/>
    <property type="match status" value="1"/>
</dbReference>
<feature type="region of interest" description="Disordered" evidence="1">
    <location>
        <begin position="82"/>
        <end position="101"/>
    </location>
</feature>
<dbReference type="SUPFAM" id="SSF54001">
    <property type="entry name" value="Cysteine proteinases"/>
    <property type="match status" value="1"/>
</dbReference>
<dbReference type="InterPro" id="IPR038765">
    <property type="entry name" value="Papain-like_cys_pep_sf"/>
</dbReference>
<dbReference type="PANTHER" id="PTHR33022:SF21">
    <property type="entry name" value="UBIQUITIN-LIKE PROTEASE FAMILY PROFILE DOMAIN-CONTAINING PROTEIN"/>
    <property type="match status" value="1"/>
</dbReference>
<evidence type="ECO:0000313" key="3">
    <source>
        <dbReference type="Proteomes" id="UP000224567"/>
    </source>
</evidence>
<evidence type="ECO:0000313" key="2">
    <source>
        <dbReference type="EMBL" id="PHT29288.1"/>
    </source>
</evidence>
<organism evidence="2 3">
    <name type="scientific">Capsicum baccatum</name>
    <name type="common">Peruvian pepper</name>
    <dbReference type="NCBI Taxonomy" id="33114"/>
    <lineage>
        <taxon>Eukaryota</taxon>
        <taxon>Viridiplantae</taxon>
        <taxon>Streptophyta</taxon>
        <taxon>Embryophyta</taxon>
        <taxon>Tracheophyta</taxon>
        <taxon>Spermatophyta</taxon>
        <taxon>Magnoliopsida</taxon>
        <taxon>eudicotyledons</taxon>
        <taxon>Gunneridae</taxon>
        <taxon>Pentapetalae</taxon>
        <taxon>asterids</taxon>
        <taxon>lamiids</taxon>
        <taxon>Solanales</taxon>
        <taxon>Solanaceae</taxon>
        <taxon>Solanoideae</taxon>
        <taxon>Capsiceae</taxon>
        <taxon>Capsicum</taxon>
    </lineage>
</organism>
<keyword evidence="3" id="KW-1185">Reference proteome</keyword>
<evidence type="ECO:0000256" key="1">
    <source>
        <dbReference type="SAM" id="MobiDB-lite"/>
    </source>
</evidence>
<name>A0A2G2V8Q6_CAPBA</name>